<proteinExistence type="predicted"/>
<reference evidence="1" key="1">
    <citation type="submission" date="2023-03" db="EMBL/GenBank/DDBJ databases">
        <title>Massive genome expansion in bonnet fungi (Mycena s.s.) driven by repeated elements and novel gene families across ecological guilds.</title>
        <authorList>
            <consortium name="Lawrence Berkeley National Laboratory"/>
            <person name="Harder C.B."/>
            <person name="Miyauchi S."/>
            <person name="Viragh M."/>
            <person name="Kuo A."/>
            <person name="Thoen E."/>
            <person name="Andreopoulos B."/>
            <person name="Lu D."/>
            <person name="Skrede I."/>
            <person name="Drula E."/>
            <person name="Henrissat B."/>
            <person name="Morin E."/>
            <person name="Kohler A."/>
            <person name="Barry K."/>
            <person name="LaButti K."/>
            <person name="Morin E."/>
            <person name="Salamov A."/>
            <person name="Lipzen A."/>
            <person name="Mereny Z."/>
            <person name="Hegedus B."/>
            <person name="Baldrian P."/>
            <person name="Stursova M."/>
            <person name="Weitz H."/>
            <person name="Taylor A."/>
            <person name="Grigoriev I.V."/>
            <person name="Nagy L.G."/>
            <person name="Martin F."/>
            <person name="Kauserud H."/>
        </authorList>
    </citation>
    <scope>NUCLEOTIDE SEQUENCE</scope>
    <source>
        <strain evidence="1">CBHHK188m</strain>
    </source>
</reference>
<sequence>MCFVPVRLQVCCFPQAEQEASALGTRTHCCYKSFSTNEVPRLLILVLLVVMRDGSLGVAIVSRRVMVFQAAQAPTMKDRFLDVYTFIPFGAERVFLATHVPKARITTSDILTIFPPDEILRTRSPSPGMLQLPEEAFMEFSQLRSRNQEYYEKLWNAWAVSH</sequence>
<dbReference type="Proteomes" id="UP001215280">
    <property type="component" value="Unassembled WGS sequence"/>
</dbReference>
<dbReference type="AlphaFoldDB" id="A0AAD7N5J9"/>
<organism evidence="1 2">
    <name type="scientific">Mycena maculata</name>
    <dbReference type="NCBI Taxonomy" id="230809"/>
    <lineage>
        <taxon>Eukaryota</taxon>
        <taxon>Fungi</taxon>
        <taxon>Dikarya</taxon>
        <taxon>Basidiomycota</taxon>
        <taxon>Agaricomycotina</taxon>
        <taxon>Agaricomycetes</taxon>
        <taxon>Agaricomycetidae</taxon>
        <taxon>Agaricales</taxon>
        <taxon>Marasmiineae</taxon>
        <taxon>Mycenaceae</taxon>
        <taxon>Mycena</taxon>
    </lineage>
</organism>
<comment type="caution">
    <text evidence="1">The sequence shown here is derived from an EMBL/GenBank/DDBJ whole genome shotgun (WGS) entry which is preliminary data.</text>
</comment>
<evidence type="ECO:0000313" key="2">
    <source>
        <dbReference type="Proteomes" id="UP001215280"/>
    </source>
</evidence>
<keyword evidence="2" id="KW-1185">Reference proteome</keyword>
<evidence type="ECO:0000313" key="1">
    <source>
        <dbReference type="EMBL" id="KAJ7746867.1"/>
    </source>
</evidence>
<name>A0AAD7N5J9_9AGAR</name>
<dbReference type="EMBL" id="JARJLG010000096">
    <property type="protein sequence ID" value="KAJ7746867.1"/>
    <property type="molecule type" value="Genomic_DNA"/>
</dbReference>
<gene>
    <name evidence="1" type="ORF">DFH07DRAFT_831609</name>
</gene>
<protein>
    <submittedName>
        <fullName evidence="1">Uncharacterized protein</fullName>
    </submittedName>
</protein>
<accession>A0AAD7N5J9</accession>